<evidence type="ECO:0000313" key="1">
    <source>
        <dbReference type="EMBL" id="ACA70108.1"/>
    </source>
</evidence>
<dbReference type="PATRIC" id="fig|502800.11.peg.190"/>
<sequence length="47" mass="5246">MTKVKVKQLTVSYLGGSPFPCDPAHTFQHCHAYLKKIAAKVVFNVKN</sequence>
<organism evidence="1">
    <name type="scientific">Yersinia pseudotuberculosis serotype O:3 (strain YPIII)</name>
    <dbReference type="NCBI Taxonomy" id="502800"/>
    <lineage>
        <taxon>Bacteria</taxon>
        <taxon>Pseudomonadati</taxon>
        <taxon>Pseudomonadota</taxon>
        <taxon>Gammaproteobacteria</taxon>
        <taxon>Enterobacterales</taxon>
        <taxon>Yersiniaceae</taxon>
        <taxon>Yersinia</taxon>
    </lineage>
</organism>
<gene>
    <name evidence="1" type="ordered locus">YPK_3843</name>
</gene>
<protein>
    <submittedName>
        <fullName evidence="1">Uncharacterized protein</fullName>
    </submittedName>
</protein>
<dbReference type="EMBL" id="CP000950">
    <property type="protein sequence ID" value="ACA70108.1"/>
    <property type="molecule type" value="Genomic_DNA"/>
</dbReference>
<dbReference type="AlphaFoldDB" id="A0A0H3B8M1"/>
<accession>A0A0H3B8M1</accession>
<reference evidence="1" key="1">
    <citation type="submission" date="2008-02" db="EMBL/GenBank/DDBJ databases">
        <title>Complete sequence of Yersinia pseudotuberculosis YPIII.</title>
        <authorList>
            <consortium name="US DOE Joint Genome Institute"/>
            <person name="Challacombe J.F."/>
            <person name="Bruce D."/>
            <person name="Detter J.C."/>
            <person name="Green L."/>
            <person name="Land M."/>
            <person name="Munk C."/>
            <person name="Lindler L.E."/>
            <person name="Nikolich M.P."/>
            <person name="Brettin T."/>
        </authorList>
    </citation>
    <scope>NUCLEOTIDE SEQUENCE</scope>
    <source>
        <strain evidence="1">YPIII</strain>
    </source>
</reference>
<proteinExistence type="predicted"/>
<dbReference type="KEGG" id="ypy:YPK_3843"/>
<name>A0A0H3B8M1_YERPY</name>